<sequence length="340" mass="36354">MSRARILCFGELLLRLGAPGHALLLQQPRLDVHCGGAEANVGVSLAHFGHEVAMVSTVADNPLGAAVLGELRRHDVDTRHVRQVDGRMGLYFLTTGAIHRPSEVVYDRADSAFALAPADAYDWPRLLEGVQWLHLSGVSPALGADVAQATLAAARAARATGVKVSFDGNYRPKLWQRWQGDARGILHQLFDCADVVFADYRDIGVVLGGEFPQGTLEARVEAAAQQAFAAFPQLQLMACTQRVAHNVDHHSLGAMLVPRSGEVARAPSEELTPIIDRIGGGDAFAAGVLHGLIAGWSLEDTVRFGLAAGCLKHSIPGDFNPLSVADVQACVGDARFDVRR</sequence>
<comment type="caution">
    <text evidence="5">The sequence shown here is derived from an EMBL/GenBank/DDBJ whole genome shotgun (WGS) entry which is preliminary data.</text>
</comment>
<dbReference type="InterPro" id="IPR029056">
    <property type="entry name" value="Ribokinase-like"/>
</dbReference>
<dbReference type="PANTHER" id="PTHR43320">
    <property type="entry name" value="SUGAR KINASE"/>
    <property type="match status" value="1"/>
</dbReference>
<evidence type="ECO:0000313" key="5">
    <source>
        <dbReference type="EMBL" id="CAD0303265.1"/>
    </source>
</evidence>
<dbReference type="PANTHER" id="PTHR43320:SF2">
    <property type="entry name" value="2-DEHYDRO-3-DEOXYGLUCONOKINASE_2-DEHYDRO-3-DEOXYGALACTONOKINASE"/>
    <property type="match status" value="1"/>
</dbReference>
<evidence type="ECO:0000256" key="2">
    <source>
        <dbReference type="ARBA" id="ARBA00022679"/>
    </source>
</evidence>
<evidence type="ECO:0000256" key="1">
    <source>
        <dbReference type="ARBA" id="ARBA00010688"/>
    </source>
</evidence>
<evidence type="ECO:0000259" key="4">
    <source>
        <dbReference type="Pfam" id="PF00294"/>
    </source>
</evidence>
<dbReference type="SUPFAM" id="SSF53613">
    <property type="entry name" value="Ribokinase-like"/>
    <property type="match status" value="1"/>
</dbReference>
<dbReference type="Proteomes" id="UP000587508">
    <property type="component" value="Unassembled WGS sequence"/>
</dbReference>
<dbReference type="EMBL" id="CAJDKC010000003">
    <property type="protein sequence ID" value="CAD0303259.1"/>
    <property type="molecule type" value="Genomic_DNA"/>
</dbReference>
<evidence type="ECO:0000313" key="6">
    <source>
        <dbReference type="Proteomes" id="UP000587508"/>
    </source>
</evidence>
<name>A0A6V7BNL2_9XANT</name>
<feature type="domain" description="Carbohydrate kinase PfkB" evidence="4">
    <location>
        <begin position="5"/>
        <end position="314"/>
    </location>
</feature>
<proteinExistence type="inferred from homology"/>
<dbReference type="Gene3D" id="3.40.1190.20">
    <property type="match status" value="1"/>
</dbReference>
<dbReference type="CDD" id="cd01166">
    <property type="entry name" value="KdgK"/>
    <property type="match status" value="1"/>
</dbReference>
<dbReference type="InterPro" id="IPR011611">
    <property type="entry name" value="PfkB_dom"/>
</dbReference>
<dbReference type="InterPro" id="IPR052700">
    <property type="entry name" value="Carb_kinase_PfkB-like"/>
</dbReference>
<protein>
    <submittedName>
        <fullName evidence="5">2-dehydro-3-deoxygluconokinase</fullName>
    </submittedName>
</protein>
<evidence type="ECO:0000256" key="3">
    <source>
        <dbReference type="ARBA" id="ARBA00022777"/>
    </source>
</evidence>
<reference evidence="5 6" key="1">
    <citation type="submission" date="2020-07" db="EMBL/GenBank/DDBJ databases">
        <authorList>
            <person name="Pothier F. J."/>
        </authorList>
    </citation>
    <scope>NUCLEOTIDE SEQUENCE [LARGE SCALE GENOMIC DNA]</scope>
    <source>
        <strain evidence="5 6">CFBP 7900</strain>
    </source>
</reference>
<accession>A0A6V7BNL2</accession>
<organism evidence="5 6">
    <name type="scientific">Xanthomonas hortorum pv. carotae</name>
    <dbReference type="NCBI Taxonomy" id="487904"/>
    <lineage>
        <taxon>Bacteria</taxon>
        <taxon>Pseudomonadati</taxon>
        <taxon>Pseudomonadota</taxon>
        <taxon>Gammaproteobacteria</taxon>
        <taxon>Lysobacterales</taxon>
        <taxon>Lysobacteraceae</taxon>
        <taxon>Xanthomonas</taxon>
    </lineage>
</organism>
<dbReference type="EMBL" id="CAJDKC010000003">
    <property type="protein sequence ID" value="CAD0303265.1"/>
    <property type="molecule type" value="Genomic_DNA"/>
</dbReference>
<dbReference type="RefSeq" id="WP_023902065.1">
    <property type="nucleotide sequence ID" value="NZ_CAJDKC010000003.1"/>
</dbReference>
<dbReference type="AlphaFoldDB" id="A0A6V7BNL2"/>
<gene>
    <name evidence="5" type="primary">kdgK_1</name>
    <name evidence="5" type="ORF">CFBP7900_01970</name>
</gene>
<dbReference type="GO" id="GO:0016301">
    <property type="term" value="F:kinase activity"/>
    <property type="evidence" value="ECO:0007669"/>
    <property type="project" value="UniProtKB-KW"/>
</dbReference>
<keyword evidence="3 5" id="KW-0418">Kinase</keyword>
<keyword evidence="2" id="KW-0808">Transferase</keyword>
<dbReference type="Pfam" id="PF00294">
    <property type="entry name" value="PfkB"/>
    <property type="match status" value="1"/>
</dbReference>
<comment type="similarity">
    <text evidence="1">Belongs to the carbohydrate kinase PfkB family.</text>
</comment>